<accession>A0ABR0NJU2</accession>
<reference evidence="1 2" key="1">
    <citation type="submission" date="2023-03" db="EMBL/GenBank/DDBJ databases">
        <title>WGS of Gossypium arboreum.</title>
        <authorList>
            <person name="Yu D."/>
        </authorList>
    </citation>
    <scope>NUCLEOTIDE SEQUENCE [LARGE SCALE GENOMIC DNA]</scope>
    <source>
        <tissue evidence="1">Leaf</tissue>
    </source>
</reference>
<dbReference type="EMBL" id="JARKNE010000010">
    <property type="protein sequence ID" value="KAK5794539.1"/>
    <property type="molecule type" value="Genomic_DNA"/>
</dbReference>
<evidence type="ECO:0000313" key="2">
    <source>
        <dbReference type="Proteomes" id="UP001358586"/>
    </source>
</evidence>
<sequence>MTERCMLCHSGEGVNVFLGFVDRMVILSKPNRMDGNPCKPNQMVALETATHRKVFKYLLMDEEVQGYKGSDLDNGFETGGRFQALE</sequence>
<proteinExistence type="predicted"/>
<name>A0ABR0NJU2_GOSAR</name>
<keyword evidence="2" id="KW-1185">Reference proteome</keyword>
<gene>
    <name evidence="1" type="ORF">PVK06_035772</name>
</gene>
<evidence type="ECO:0000313" key="1">
    <source>
        <dbReference type="EMBL" id="KAK5794539.1"/>
    </source>
</evidence>
<comment type="caution">
    <text evidence="1">The sequence shown here is derived from an EMBL/GenBank/DDBJ whole genome shotgun (WGS) entry which is preliminary data.</text>
</comment>
<organism evidence="1 2">
    <name type="scientific">Gossypium arboreum</name>
    <name type="common">Tree cotton</name>
    <name type="synonym">Gossypium nanking</name>
    <dbReference type="NCBI Taxonomy" id="29729"/>
    <lineage>
        <taxon>Eukaryota</taxon>
        <taxon>Viridiplantae</taxon>
        <taxon>Streptophyta</taxon>
        <taxon>Embryophyta</taxon>
        <taxon>Tracheophyta</taxon>
        <taxon>Spermatophyta</taxon>
        <taxon>Magnoliopsida</taxon>
        <taxon>eudicotyledons</taxon>
        <taxon>Gunneridae</taxon>
        <taxon>Pentapetalae</taxon>
        <taxon>rosids</taxon>
        <taxon>malvids</taxon>
        <taxon>Malvales</taxon>
        <taxon>Malvaceae</taxon>
        <taxon>Malvoideae</taxon>
        <taxon>Gossypium</taxon>
    </lineage>
</organism>
<dbReference type="Proteomes" id="UP001358586">
    <property type="component" value="Chromosome 10"/>
</dbReference>
<protein>
    <submittedName>
        <fullName evidence="1">Uncharacterized protein</fullName>
    </submittedName>
</protein>